<name>A0AAE9GXF2_9NEIS</name>
<dbReference type="Proteomes" id="UP000829756">
    <property type="component" value="Chromosome"/>
</dbReference>
<reference evidence="2" key="2">
    <citation type="submission" date="2021-12" db="EMBL/GenBank/DDBJ databases">
        <authorList>
            <person name="Veyrier F.J."/>
        </authorList>
    </citation>
    <scope>NUCLEOTIDE SEQUENCE</scope>
    <source>
        <strain evidence="2">1258/02</strain>
    </source>
</reference>
<evidence type="ECO:0000313" key="2">
    <source>
        <dbReference type="EMBL" id="UOO79628.1"/>
    </source>
</evidence>
<organism evidence="2 4">
    <name type="scientific">Uruburuella suis</name>
    <dbReference type="NCBI Taxonomy" id="252130"/>
    <lineage>
        <taxon>Bacteria</taxon>
        <taxon>Pseudomonadati</taxon>
        <taxon>Pseudomonadota</taxon>
        <taxon>Betaproteobacteria</taxon>
        <taxon>Neisseriales</taxon>
        <taxon>Neisseriaceae</taxon>
        <taxon>Uruburuella</taxon>
    </lineage>
</organism>
<proteinExistence type="predicted"/>
<evidence type="ECO:0000313" key="3">
    <source>
        <dbReference type="Proteomes" id="UP000294721"/>
    </source>
</evidence>
<dbReference type="EMBL" id="SLXE01000013">
    <property type="protein sequence ID" value="TCP06113.1"/>
    <property type="molecule type" value="Genomic_DNA"/>
</dbReference>
<evidence type="ECO:0000313" key="1">
    <source>
        <dbReference type="EMBL" id="TCP06113.1"/>
    </source>
</evidence>
<gene>
    <name evidence="1" type="ORF">EV680_11335</name>
    <name evidence="2" type="ORF">LVJ78_00915</name>
</gene>
<sequence>MKNLIFLYCIFLTACASRISTEQIALAEQAALRDAVTRDPHFSNSNLNNFPGDGWFSPYSGKIILPSDQNCILEEKTDTRFSNDQNRKMFRVNCF</sequence>
<dbReference type="RefSeq" id="WP_132953859.1">
    <property type="nucleotide sequence ID" value="NZ_CP091507.1"/>
</dbReference>
<dbReference type="PROSITE" id="PS51257">
    <property type="entry name" value="PROKAR_LIPOPROTEIN"/>
    <property type="match status" value="1"/>
</dbReference>
<evidence type="ECO:0008006" key="5">
    <source>
        <dbReference type="Google" id="ProtNLM"/>
    </source>
</evidence>
<dbReference type="EMBL" id="CP091507">
    <property type="protein sequence ID" value="UOO79628.1"/>
    <property type="molecule type" value="Genomic_DNA"/>
</dbReference>
<keyword evidence="3" id="KW-1185">Reference proteome</keyword>
<dbReference type="AlphaFoldDB" id="A0AAE9GXF2"/>
<reference evidence="1 3" key="1">
    <citation type="submission" date="2019-03" db="EMBL/GenBank/DDBJ databases">
        <title>Genomic Encyclopedia of Type Strains, Phase IV (KMG-IV): sequencing the most valuable type-strain genomes for metagenomic binning, comparative biology and taxonomic classification.</title>
        <authorList>
            <person name="Goeker M."/>
        </authorList>
    </citation>
    <scope>NUCLEOTIDE SEQUENCE [LARGE SCALE GENOMIC DNA]</scope>
    <source>
        <strain evidence="1 3">DSM 17474</strain>
    </source>
</reference>
<reference evidence="2" key="3">
    <citation type="journal article" date="2022" name="Res Sq">
        <title>Evolution of multicellular longitudinally dividing oral cavity symbionts (Neisseriaceae).</title>
        <authorList>
            <person name="Nyongesa S."/>
            <person name="Weber P."/>
            <person name="Bernet E."/>
            <person name="Pullido F."/>
            <person name="Nieckarz M."/>
            <person name="Delaby M."/>
            <person name="Nieves C."/>
            <person name="Viehboeck T."/>
            <person name="Krause N."/>
            <person name="Rivera-Millot A."/>
            <person name="Nakamura A."/>
            <person name="Vischer N."/>
            <person name="VanNieuwenhze M."/>
            <person name="Brun Y."/>
            <person name="Cava F."/>
            <person name="Bulgheresi S."/>
            <person name="Veyrier F."/>
        </authorList>
    </citation>
    <scope>NUCLEOTIDE SEQUENCE</scope>
    <source>
        <strain evidence="2">1258/02</strain>
    </source>
</reference>
<evidence type="ECO:0000313" key="4">
    <source>
        <dbReference type="Proteomes" id="UP000829756"/>
    </source>
</evidence>
<dbReference type="KEGG" id="usu:LVJ78_00915"/>
<accession>A0AAE9GXF2</accession>
<protein>
    <recommendedName>
        <fullName evidence="5">Lipoprotein</fullName>
    </recommendedName>
</protein>
<dbReference type="Proteomes" id="UP000294721">
    <property type="component" value="Unassembled WGS sequence"/>
</dbReference>